<evidence type="ECO:0000313" key="3">
    <source>
        <dbReference type="EnsemblPlants" id="Zm00001eb117490_P001"/>
    </source>
</evidence>
<dbReference type="Gramene" id="Zm00001eb117490_T001">
    <property type="protein sequence ID" value="Zm00001eb117490_P001"/>
    <property type="gene ID" value="Zm00001eb117490"/>
</dbReference>
<reference evidence="4" key="1">
    <citation type="submission" date="2015-12" db="EMBL/GenBank/DDBJ databases">
        <title>Update maize B73 reference genome by single molecule sequencing technologies.</title>
        <authorList>
            <consortium name="Maize Genome Sequencing Project"/>
            <person name="Ware D."/>
        </authorList>
    </citation>
    <scope>NUCLEOTIDE SEQUENCE [LARGE SCALE GENOMIC DNA]</scope>
    <source>
        <strain evidence="4">cv. B73</strain>
    </source>
</reference>
<dbReference type="EnsemblPlants" id="Zm00001eb117490_T001">
    <property type="protein sequence ID" value="Zm00001eb117490_P001"/>
    <property type="gene ID" value="Zm00001eb117490"/>
</dbReference>
<accession>A0A804MWQ6</accession>
<keyword evidence="1" id="KW-0175">Coiled coil</keyword>
<organism evidence="3 4">
    <name type="scientific">Zea mays</name>
    <name type="common">Maize</name>
    <dbReference type="NCBI Taxonomy" id="4577"/>
    <lineage>
        <taxon>Eukaryota</taxon>
        <taxon>Viridiplantae</taxon>
        <taxon>Streptophyta</taxon>
        <taxon>Embryophyta</taxon>
        <taxon>Tracheophyta</taxon>
        <taxon>Spermatophyta</taxon>
        <taxon>Magnoliopsida</taxon>
        <taxon>Liliopsida</taxon>
        <taxon>Poales</taxon>
        <taxon>Poaceae</taxon>
        <taxon>PACMAD clade</taxon>
        <taxon>Panicoideae</taxon>
        <taxon>Andropogonodae</taxon>
        <taxon>Andropogoneae</taxon>
        <taxon>Tripsacinae</taxon>
        <taxon>Zea</taxon>
    </lineage>
</organism>
<dbReference type="SUPFAM" id="SSF46565">
    <property type="entry name" value="Chaperone J-domain"/>
    <property type="match status" value="1"/>
</dbReference>
<proteinExistence type="predicted"/>
<evidence type="ECO:0000313" key="4">
    <source>
        <dbReference type="Proteomes" id="UP000007305"/>
    </source>
</evidence>
<keyword evidence="4" id="KW-1185">Reference proteome</keyword>
<dbReference type="InParanoid" id="A0A804MWQ6"/>
<dbReference type="PANTHER" id="PTHR23172:SF50">
    <property type="entry name" value="EXPRESSED PROTEIN"/>
    <property type="match status" value="1"/>
</dbReference>
<evidence type="ECO:0000256" key="1">
    <source>
        <dbReference type="SAM" id="Coils"/>
    </source>
</evidence>
<sequence length="221" mass="25677">MPEDEKEKFKEFLKEKVRERKRELKQAKEARRKAIDDMDPKGKGVVKFDHKVRLSIENEVVVQLVDSFMNPVESSKSKLKFWLTFASITTLDKQLSPCPFEVTVLAGEAGQNKKRQNERYMQKLTRSRLRDRIGDTLDFEIKRWSNGKQGNLRALLLTLQYIRPSDKKVDYQIQKLTNAADNATAREKLGNAEANGKDGHSDEEDLLKYRPNPDMMDTDWS</sequence>
<reference evidence="3" key="2">
    <citation type="submission" date="2019-07" db="EMBL/GenBank/DDBJ databases">
        <authorList>
            <person name="Seetharam A."/>
            <person name="Woodhouse M."/>
            <person name="Cannon E."/>
        </authorList>
    </citation>
    <scope>NUCLEOTIDE SEQUENCE [LARGE SCALE GENOMIC DNA]</scope>
    <source>
        <strain evidence="3">cv. B73</strain>
    </source>
</reference>
<feature type="compositionally biased region" description="Basic and acidic residues" evidence="2">
    <location>
        <begin position="184"/>
        <end position="200"/>
    </location>
</feature>
<dbReference type="Proteomes" id="UP000007305">
    <property type="component" value="Chromosome 2"/>
</dbReference>
<protein>
    <submittedName>
        <fullName evidence="3">Uncharacterized protein</fullName>
    </submittedName>
</protein>
<name>A0A804MWQ6_MAIZE</name>
<dbReference type="AlphaFoldDB" id="A0A804MWQ6"/>
<evidence type="ECO:0000256" key="2">
    <source>
        <dbReference type="SAM" id="MobiDB-lite"/>
    </source>
</evidence>
<dbReference type="Gene3D" id="1.10.287.110">
    <property type="entry name" value="DnaJ domain"/>
    <property type="match status" value="1"/>
</dbReference>
<dbReference type="PANTHER" id="PTHR23172">
    <property type="entry name" value="AUXILIN/CYCLIN G-ASSOCIATED KINASE-RELATED"/>
    <property type="match status" value="1"/>
</dbReference>
<feature type="coiled-coil region" evidence="1">
    <location>
        <begin position="10"/>
        <end position="37"/>
    </location>
</feature>
<feature type="region of interest" description="Disordered" evidence="2">
    <location>
        <begin position="182"/>
        <end position="221"/>
    </location>
</feature>
<reference evidence="3" key="3">
    <citation type="submission" date="2021-05" db="UniProtKB">
        <authorList>
            <consortium name="EnsemblPlants"/>
        </authorList>
    </citation>
    <scope>IDENTIFICATION</scope>
    <source>
        <strain evidence="3">cv. B73</strain>
    </source>
</reference>
<dbReference type="InterPro" id="IPR036869">
    <property type="entry name" value="J_dom_sf"/>
</dbReference>